<dbReference type="Pfam" id="PF00753">
    <property type="entry name" value="Lactamase_B"/>
    <property type="match status" value="1"/>
</dbReference>
<dbReference type="PANTHER" id="PTHR43084">
    <property type="entry name" value="PERSULFIDE DIOXYGENASE ETHE1"/>
    <property type="match status" value="1"/>
</dbReference>
<dbReference type="InParanoid" id="A0A163TG55"/>
<dbReference type="InterPro" id="IPR036873">
    <property type="entry name" value="Rhodanese-like_dom_sf"/>
</dbReference>
<dbReference type="InterPro" id="IPR001279">
    <property type="entry name" value="Metallo-B-lactamas"/>
</dbReference>
<dbReference type="CDD" id="cd00158">
    <property type="entry name" value="RHOD"/>
    <property type="match status" value="1"/>
</dbReference>
<proteinExistence type="predicted"/>
<protein>
    <recommendedName>
        <fullName evidence="2">Rhodanese domain-containing protein</fullName>
    </recommendedName>
</protein>
<dbReference type="CDD" id="cd07724">
    <property type="entry name" value="POD-like_MBL-fold"/>
    <property type="match status" value="1"/>
</dbReference>
<evidence type="ECO:0000313" key="4">
    <source>
        <dbReference type="Proteomes" id="UP000078561"/>
    </source>
</evidence>
<keyword evidence="1" id="KW-0479">Metal-binding</keyword>
<dbReference type="STRING" id="4829.A0A163TG55"/>
<dbReference type="InterPro" id="IPR051682">
    <property type="entry name" value="Mito_Persulfide_Diox"/>
</dbReference>
<reference evidence="3" key="1">
    <citation type="submission" date="2016-04" db="EMBL/GenBank/DDBJ databases">
        <authorList>
            <person name="Evans L.H."/>
            <person name="Alamgir A."/>
            <person name="Owens N."/>
            <person name="Weber N.D."/>
            <person name="Virtaneva K."/>
            <person name="Barbian K."/>
            <person name="Babar A."/>
            <person name="Rosenke K."/>
        </authorList>
    </citation>
    <scope>NUCLEOTIDE SEQUENCE [LARGE SCALE GENOMIC DNA]</scope>
    <source>
        <strain evidence="3">CBS 101.48</strain>
    </source>
</reference>
<dbReference type="SUPFAM" id="SSF56281">
    <property type="entry name" value="Metallo-hydrolase/oxidoreductase"/>
    <property type="match status" value="1"/>
</dbReference>
<dbReference type="GO" id="GO:0070813">
    <property type="term" value="P:hydrogen sulfide metabolic process"/>
    <property type="evidence" value="ECO:0007669"/>
    <property type="project" value="TreeGrafter"/>
</dbReference>
<dbReference type="AlphaFoldDB" id="A0A163TG55"/>
<dbReference type="GO" id="GO:0046872">
    <property type="term" value="F:metal ion binding"/>
    <property type="evidence" value="ECO:0007669"/>
    <property type="project" value="UniProtKB-KW"/>
</dbReference>
<dbReference type="SUPFAM" id="SSF52821">
    <property type="entry name" value="Rhodanese/Cell cycle control phosphatase"/>
    <property type="match status" value="1"/>
</dbReference>
<dbReference type="Gene3D" id="3.60.15.10">
    <property type="entry name" value="Ribonuclease Z/Hydroxyacylglutathione hydrolase-like"/>
    <property type="match status" value="1"/>
</dbReference>
<dbReference type="Pfam" id="PF00581">
    <property type="entry name" value="Rhodanese"/>
    <property type="match status" value="1"/>
</dbReference>
<dbReference type="SMART" id="SM00849">
    <property type="entry name" value="Lactamase_B"/>
    <property type="match status" value="1"/>
</dbReference>
<evidence type="ECO:0000313" key="3">
    <source>
        <dbReference type="EMBL" id="SAM04482.1"/>
    </source>
</evidence>
<sequence>MTNPFNRRLNLDLAIDWTHPVRSLVFSADGKIKGAVNLPYPLSKDQPKLFNAVLADLDRTRPVVFQCRSGRRSQWAAQLALDQGFTDVSNMEGGLLRWVAESLPVQPFSKNHSPWVHAILEPETNTAQYIVTDLETREAYVIDSVLDYNPLEGVVKPTTARKLVDFIKNLDLNVTKVIETHVHADHLTAAWYIKDHLDSKPEIWIGKQVKQVQETFAKHYNTTDFSSSSPGFDRLVEGNDTWLLGKSVQCSVLATPGHTPACVSYLIGDAAFVGDTLFMPDLGTARCDFPSGSAPALYNSIHSMYSTWPDDTRIYVGHDYPPPERAKFDVMTTLEKQKLYNKMIHVGISMDQFVALRQARDRVLKAPRLIHPSLQERAHLSFRFHIMAFCALLMFISLLNDWAKTFSFPAVERPHVIMYHAISGPNLWPPLGEGPLPVINQSWLSRLGDRLSTYYTNLSQLFL</sequence>
<dbReference type="InterPro" id="IPR001763">
    <property type="entry name" value="Rhodanese-like_dom"/>
</dbReference>
<feature type="domain" description="Rhodanese" evidence="2">
    <location>
        <begin position="28"/>
        <end position="107"/>
    </location>
</feature>
<name>A0A163TG55_ABSGL</name>
<organism evidence="3">
    <name type="scientific">Absidia glauca</name>
    <name type="common">Pin mould</name>
    <dbReference type="NCBI Taxonomy" id="4829"/>
    <lineage>
        <taxon>Eukaryota</taxon>
        <taxon>Fungi</taxon>
        <taxon>Fungi incertae sedis</taxon>
        <taxon>Mucoromycota</taxon>
        <taxon>Mucoromycotina</taxon>
        <taxon>Mucoromycetes</taxon>
        <taxon>Mucorales</taxon>
        <taxon>Cunninghamellaceae</taxon>
        <taxon>Absidia</taxon>
    </lineage>
</organism>
<evidence type="ECO:0000256" key="1">
    <source>
        <dbReference type="ARBA" id="ARBA00022723"/>
    </source>
</evidence>
<dbReference type="Gene3D" id="3.40.250.10">
    <property type="entry name" value="Rhodanese-like domain"/>
    <property type="match status" value="1"/>
</dbReference>
<keyword evidence="4" id="KW-1185">Reference proteome</keyword>
<dbReference type="PROSITE" id="PS50206">
    <property type="entry name" value="RHODANESE_3"/>
    <property type="match status" value="1"/>
</dbReference>
<dbReference type="EMBL" id="LT554386">
    <property type="protein sequence ID" value="SAM04482.1"/>
    <property type="molecule type" value="Genomic_DNA"/>
</dbReference>
<dbReference type="InterPro" id="IPR044528">
    <property type="entry name" value="POD-like_MBL-fold"/>
</dbReference>
<dbReference type="Proteomes" id="UP000078561">
    <property type="component" value="Unassembled WGS sequence"/>
</dbReference>
<dbReference type="GO" id="GO:0006749">
    <property type="term" value="P:glutathione metabolic process"/>
    <property type="evidence" value="ECO:0007669"/>
    <property type="project" value="InterPro"/>
</dbReference>
<dbReference type="InterPro" id="IPR036866">
    <property type="entry name" value="RibonucZ/Hydroxyglut_hydro"/>
</dbReference>
<dbReference type="PANTHER" id="PTHR43084:SF1">
    <property type="entry name" value="PERSULFIDE DIOXYGENASE ETHE1, MITOCHONDRIAL"/>
    <property type="match status" value="1"/>
</dbReference>
<accession>A0A163TG55</accession>
<gene>
    <name evidence="3" type="primary">ABSGL_10346.1 scaffold 11921</name>
</gene>
<dbReference type="OrthoDB" id="449487at2759"/>
<dbReference type="GO" id="GO:0050313">
    <property type="term" value="F:sulfur dioxygenase activity"/>
    <property type="evidence" value="ECO:0007669"/>
    <property type="project" value="InterPro"/>
</dbReference>
<evidence type="ECO:0000259" key="2">
    <source>
        <dbReference type="PROSITE" id="PS50206"/>
    </source>
</evidence>
<dbReference type="SMART" id="SM00450">
    <property type="entry name" value="RHOD"/>
    <property type="match status" value="1"/>
</dbReference>